<comment type="caution">
    <text evidence="1">The sequence shown here is derived from an EMBL/GenBank/DDBJ whole genome shotgun (WGS) entry which is preliminary data.</text>
</comment>
<evidence type="ECO:0000313" key="1">
    <source>
        <dbReference type="EMBL" id="MQL69093.1"/>
    </source>
</evidence>
<reference evidence="1" key="1">
    <citation type="submission" date="2017-07" db="EMBL/GenBank/DDBJ databases">
        <title>Taro Niue Genome Assembly and Annotation.</title>
        <authorList>
            <person name="Atibalentja N."/>
            <person name="Keating K."/>
            <person name="Fields C.J."/>
        </authorList>
    </citation>
    <scope>NUCLEOTIDE SEQUENCE</scope>
    <source>
        <strain evidence="1">Niue_2</strain>
        <tissue evidence="1">Leaf</tissue>
    </source>
</reference>
<sequence>MEILGFSGSLLPCVPESWGLLGFLGCRFGPDVGGIIDVSLPGVMEIIVFSGSLLPCVPDVGGLMPTGTGRMDVGSGCLLPCEIGVVCCLSFWVSAAFLCEQKIGTCKQEIGVVCCLSF</sequence>
<name>A0A843THX8_COLES</name>
<accession>A0A843THX8</accession>
<dbReference type="Proteomes" id="UP000652761">
    <property type="component" value="Unassembled WGS sequence"/>
</dbReference>
<dbReference type="AlphaFoldDB" id="A0A843THX8"/>
<organism evidence="1 2">
    <name type="scientific">Colocasia esculenta</name>
    <name type="common">Wild taro</name>
    <name type="synonym">Arum esculentum</name>
    <dbReference type="NCBI Taxonomy" id="4460"/>
    <lineage>
        <taxon>Eukaryota</taxon>
        <taxon>Viridiplantae</taxon>
        <taxon>Streptophyta</taxon>
        <taxon>Embryophyta</taxon>
        <taxon>Tracheophyta</taxon>
        <taxon>Spermatophyta</taxon>
        <taxon>Magnoliopsida</taxon>
        <taxon>Liliopsida</taxon>
        <taxon>Araceae</taxon>
        <taxon>Aroideae</taxon>
        <taxon>Colocasieae</taxon>
        <taxon>Colocasia</taxon>
    </lineage>
</organism>
<evidence type="ECO:0000313" key="2">
    <source>
        <dbReference type="Proteomes" id="UP000652761"/>
    </source>
</evidence>
<dbReference type="EMBL" id="NMUH01000029">
    <property type="protein sequence ID" value="MQL69093.1"/>
    <property type="molecule type" value="Genomic_DNA"/>
</dbReference>
<protein>
    <submittedName>
        <fullName evidence="1">Uncharacterized protein</fullName>
    </submittedName>
</protein>
<gene>
    <name evidence="1" type="ORF">Taro_001424</name>
</gene>
<keyword evidence="2" id="KW-1185">Reference proteome</keyword>
<proteinExistence type="predicted"/>